<evidence type="ECO:0000256" key="1">
    <source>
        <dbReference type="ARBA" id="ARBA00008791"/>
    </source>
</evidence>
<dbReference type="Proteomes" id="UP000230390">
    <property type="component" value="Unassembled WGS sequence"/>
</dbReference>
<dbReference type="CDD" id="cd00293">
    <property type="entry name" value="USP-like"/>
    <property type="match status" value="1"/>
</dbReference>
<protein>
    <submittedName>
        <fullName evidence="3">Universal stress protein UspA</fullName>
    </submittedName>
</protein>
<dbReference type="SUPFAM" id="SSF52402">
    <property type="entry name" value="Adenine nucleotide alpha hydrolases-like"/>
    <property type="match status" value="2"/>
</dbReference>
<gene>
    <name evidence="3" type="ORF">CR105_04715</name>
</gene>
<dbReference type="PRINTS" id="PR01438">
    <property type="entry name" value="UNVRSLSTRESS"/>
</dbReference>
<dbReference type="AlphaFoldDB" id="A0A2G8TL76"/>
<evidence type="ECO:0000313" key="4">
    <source>
        <dbReference type="Proteomes" id="UP000230390"/>
    </source>
</evidence>
<proteinExistence type="inferred from homology"/>
<comment type="similarity">
    <text evidence="1">Belongs to the universal stress protein A family.</text>
</comment>
<dbReference type="EMBL" id="PDOC01000002">
    <property type="protein sequence ID" value="PIL46378.1"/>
    <property type="molecule type" value="Genomic_DNA"/>
</dbReference>
<dbReference type="PANTHER" id="PTHR46268:SF6">
    <property type="entry name" value="UNIVERSAL STRESS PROTEIN UP12"/>
    <property type="match status" value="1"/>
</dbReference>
<accession>A0A2G8TL76</accession>
<comment type="caution">
    <text evidence="3">The sequence shown here is derived from an EMBL/GenBank/DDBJ whole genome shotgun (WGS) entry which is preliminary data.</text>
</comment>
<dbReference type="Pfam" id="PF00582">
    <property type="entry name" value="Usp"/>
    <property type="match status" value="2"/>
</dbReference>
<evidence type="ECO:0000259" key="2">
    <source>
        <dbReference type="Pfam" id="PF00582"/>
    </source>
</evidence>
<organism evidence="3 4">
    <name type="scientific">Massilia eurypsychrophila</name>
    <dbReference type="NCBI Taxonomy" id="1485217"/>
    <lineage>
        <taxon>Bacteria</taxon>
        <taxon>Pseudomonadati</taxon>
        <taxon>Pseudomonadota</taxon>
        <taxon>Betaproteobacteria</taxon>
        <taxon>Burkholderiales</taxon>
        <taxon>Oxalobacteraceae</taxon>
        <taxon>Telluria group</taxon>
        <taxon>Massilia</taxon>
    </lineage>
</organism>
<dbReference type="OrthoDB" id="9804721at2"/>
<keyword evidence="4" id="KW-1185">Reference proteome</keyword>
<dbReference type="InterPro" id="IPR006016">
    <property type="entry name" value="UspA"/>
</dbReference>
<dbReference type="PANTHER" id="PTHR46268">
    <property type="entry name" value="STRESS RESPONSE PROTEIN NHAX"/>
    <property type="match status" value="1"/>
</dbReference>
<dbReference type="InterPro" id="IPR006015">
    <property type="entry name" value="Universal_stress_UspA"/>
</dbReference>
<feature type="domain" description="UspA" evidence="2">
    <location>
        <begin position="168"/>
        <end position="285"/>
    </location>
</feature>
<evidence type="ECO:0000313" key="3">
    <source>
        <dbReference type="EMBL" id="PIL46378.1"/>
    </source>
</evidence>
<name>A0A2G8TL76_9BURK</name>
<feature type="domain" description="UspA" evidence="2">
    <location>
        <begin position="1"/>
        <end position="159"/>
    </location>
</feature>
<dbReference type="RefSeq" id="WP_099787268.1">
    <property type="nucleotide sequence ID" value="NZ_JBHLYV010000001.1"/>
</dbReference>
<dbReference type="Gene3D" id="3.40.50.12370">
    <property type="match status" value="1"/>
</dbReference>
<reference evidence="3 4" key="1">
    <citation type="submission" date="2017-10" db="EMBL/GenBank/DDBJ databases">
        <title>Massilia psychrophilum sp. nov., a novel purple-pigmented bacterium isolated from Tianshan glacier, Xinjiang Municipality, China.</title>
        <authorList>
            <person name="Wang H."/>
        </authorList>
    </citation>
    <scope>NUCLEOTIDE SEQUENCE [LARGE SCALE GENOMIC DNA]</scope>
    <source>
        <strain evidence="3 4">JCM 30074</strain>
    </source>
</reference>
<sequence>MTEKILACLDHSRFSSSVCDYASWVAIRLKLQLEFLHVLDHHPEAAQRLDLSGSIGLGAQENLLNDLAALDERRATIDLERGRLLLAAAKQRARESGIAEPLLRQRHGELIENLTELQNETSLFVVGKRGEEGERAPAHLGTNLERAVRALHKPLLVVPTTFTVPARVMLAFDGSMTTRKGVEWLAGSALFTSLEIHVVMAGADSPAAVAQLRWARAILEKEGLMTSTALIEGDADKILPGYAVAQKVDLIVMGAYGHSRIRQLLVGSTTTAVIRTSPIPVLLLR</sequence>